<dbReference type="InterPro" id="IPR051533">
    <property type="entry name" value="WaaL-like"/>
</dbReference>
<evidence type="ECO:0000256" key="1">
    <source>
        <dbReference type="ARBA" id="ARBA00004141"/>
    </source>
</evidence>
<evidence type="ECO:0000256" key="4">
    <source>
        <dbReference type="ARBA" id="ARBA00023136"/>
    </source>
</evidence>
<evidence type="ECO:0000256" key="5">
    <source>
        <dbReference type="SAM" id="Phobius"/>
    </source>
</evidence>
<feature type="transmembrane region" description="Helical" evidence="5">
    <location>
        <begin position="56"/>
        <end position="80"/>
    </location>
</feature>
<comment type="caution">
    <text evidence="7">The sequence shown here is derived from an EMBL/GenBank/DDBJ whole genome shotgun (WGS) entry which is preliminary data.</text>
</comment>
<organism evidence="7 8">
    <name type="scientific">Candidatus Buchananbacteria bacterium RIFCSPHIGHO2_02_FULL_45_11b</name>
    <dbReference type="NCBI Taxonomy" id="1797541"/>
    <lineage>
        <taxon>Bacteria</taxon>
        <taxon>Candidatus Buchananiibacteriota</taxon>
    </lineage>
</organism>
<evidence type="ECO:0000313" key="7">
    <source>
        <dbReference type="EMBL" id="OGY50821.1"/>
    </source>
</evidence>
<dbReference type="Proteomes" id="UP000178501">
    <property type="component" value="Unassembled WGS sequence"/>
</dbReference>
<feature type="domain" description="O-antigen ligase-related" evidence="6">
    <location>
        <begin position="3"/>
        <end position="69"/>
    </location>
</feature>
<dbReference type="EMBL" id="MHIK01000045">
    <property type="protein sequence ID" value="OGY50821.1"/>
    <property type="molecule type" value="Genomic_DNA"/>
</dbReference>
<protein>
    <recommendedName>
        <fullName evidence="6">O-antigen ligase-related domain-containing protein</fullName>
    </recommendedName>
</protein>
<dbReference type="PANTHER" id="PTHR37422:SF13">
    <property type="entry name" value="LIPOPOLYSACCHARIDE BIOSYNTHESIS PROTEIN PA4999-RELATED"/>
    <property type="match status" value="1"/>
</dbReference>
<evidence type="ECO:0000256" key="3">
    <source>
        <dbReference type="ARBA" id="ARBA00022989"/>
    </source>
</evidence>
<accession>A0A1G1YEZ3</accession>
<keyword evidence="2 5" id="KW-0812">Transmembrane</keyword>
<dbReference type="AlphaFoldDB" id="A0A1G1YEZ3"/>
<dbReference type="Pfam" id="PF04932">
    <property type="entry name" value="Wzy_C"/>
    <property type="match status" value="1"/>
</dbReference>
<evidence type="ECO:0000259" key="6">
    <source>
        <dbReference type="Pfam" id="PF04932"/>
    </source>
</evidence>
<keyword evidence="3 5" id="KW-1133">Transmembrane helix</keyword>
<name>A0A1G1YEZ3_9BACT</name>
<proteinExistence type="predicted"/>
<dbReference type="GO" id="GO:0016020">
    <property type="term" value="C:membrane"/>
    <property type="evidence" value="ECO:0007669"/>
    <property type="project" value="UniProtKB-SubCell"/>
</dbReference>
<gene>
    <name evidence="7" type="ORF">A3J65_03725</name>
</gene>
<evidence type="ECO:0000256" key="2">
    <source>
        <dbReference type="ARBA" id="ARBA00022692"/>
    </source>
</evidence>
<reference evidence="7 8" key="1">
    <citation type="journal article" date="2016" name="Nat. Commun.">
        <title>Thousands of microbial genomes shed light on interconnected biogeochemical processes in an aquifer system.</title>
        <authorList>
            <person name="Anantharaman K."/>
            <person name="Brown C.T."/>
            <person name="Hug L.A."/>
            <person name="Sharon I."/>
            <person name="Castelle C.J."/>
            <person name="Probst A.J."/>
            <person name="Thomas B.C."/>
            <person name="Singh A."/>
            <person name="Wilkins M.J."/>
            <person name="Karaoz U."/>
            <person name="Brodie E.L."/>
            <person name="Williams K.H."/>
            <person name="Hubbard S.S."/>
            <person name="Banfield J.F."/>
        </authorList>
    </citation>
    <scope>NUCLEOTIDE SEQUENCE [LARGE SCALE GENOMIC DNA]</scope>
</reference>
<sequence length="116" mass="13348">MIVWGVGKQGFLERPWRGWGWENFNVPFNKYFNPAITRDIGSQPWYDRAHNTIVEIAVATGIFGSLAYFALFGWAISLVWRGQKTNQFSFSAGLLLTTLLLVYFLQNLFVFDTLMS</sequence>
<dbReference type="InterPro" id="IPR007016">
    <property type="entry name" value="O-antigen_ligase-rel_domated"/>
</dbReference>
<evidence type="ECO:0000313" key="8">
    <source>
        <dbReference type="Proteomes" id="UP000178501"/>
    </source>
</evidence>
<comment type="subcellular location">
    <subcellularLocation>
        <location evidence="1">Membrane</location>
        <topology evidence="1">Multi-pass membrane protein</topology>
    </subcellularLocation>
</comment>
<feature type="transmembrane region" description="Helical" evidence="5">
    <location>
        <begin position="92"/>
        <end position="111"/>
    </location>
</feature>
<keyword evidence="4 5" id="KW-0472">Membrane</keyword>
<dbReference type="PANTHER" id="PTHR37422">
    <property type="entry name" value="TEICHURONIC ACID BIOSYNTHESIS PROTEIN TUAE"/>
    <property type="match status" value="1"/>
</dbReference>